<keyword evidence="2" id="KW-0808">Transferase</keyword>
<dbReference type="InterPro" id="IPR053943">
    <property type="entry name" value="RlmKL-like_Mtase_CS"/>
</dbReference>
<evidence type="ECO:0000256" key="2">
    <source>
        <dbReference type="ARBA" id="ARBA00022679"/>
    </source>
</evidence>
<dbReference type="Pfam" id="PF01170">
    <property type="entry name" value="UPF0020"/>
    <property type="match status" value="1"/>
</dbReference>
<dbReference type="GO" id="GO:0008033">
    <property type="term" value="P:tRNA processing"/>
    <property type="evidence" value="ECO:0007669"/>
    <property type="project" value="UniProtKB-ARBA"/>
</dbReference>
<dbReference type="PROSITE" id="PS51165">
    <property type="entry name" value="THUMP"/>
    <property type="match status" value="1"/>
</dbReference>
<keyword evidence="1 5" id="KW-0489">Methyltransferase</keyword>
<dbReference type="Gene3D" id="3.40.50.150">
    <property type="entry name" value="Vaccinia Virus protein VP39"/>
    <property type="match status" value="1"/>
</dbReference>
<dbReference type="Gene3D" id="3.30.2130.30">
    <property type="match status" value="1"/>
</dbReference>
<dbReference type="Pfam" id="PF02926">
    <property type="entry name" value="THUMP"/>
    <property type="match status" value="1"/>
</dbReference>
<dbReference type="SUPFAM" id="SSF143437">
    <property type="entry name" value="THUMP domain-like"/>
    <property type="match status" value="1"/>
</dbReference>
<dbReference type="PANTHER" id="PTHR47313:SF1">
    <property type="entry name" value="RIBOSOMAL RNA LARGE SUBUNIT METHYLTRANSFERASE K_L"/>
    <property type="match status" value="1"/>
</dbReference>
<dbReference type="InterPro" id="IPR053485">
    <property type="entry name" value="tRNA_guanine-N2-MTase"/>
</dbReference>
<dbReference type="NCBIfam" id="NF040721">
    <property type="entry name" value="Trm14_Arch"/>
    <property type="match status" value="1"/>
</dbReference>
<feature type="domain" description="THUMP" evidence="4">
    <location>
        <begin position="83"/>
        <end position="194"/>
    </location>
</feature>
<dbReference type="PRINTS" id="PR00507">
    <property type="entry name" value="N12N6MTFRASE"/>
</dbReference>
<accession>A0A7J2S2W8</accession>
<reference evidence="5" key="1">
    <citation type="journal article" date="2020" name="mSystems">
        <title>Genome- and Community-Level Interaction Insights into Carbon Utilization and Element Cycling Functions of Hydrothermarchaeota in Hydrothermal Sediment.</title>
        <authorList>
            <person name="Zhou Z."/>
            <person name="Liu Y."/>
            <person name="Xu W."/>
            <person name="Pan J."/>
            <person name="Luo Z.H."/>
            <person name="Li M."/>
        </authorList>
    </citation>
    <scope>NUCLEOTIDE SEQUENCE [LARGE SCALE GENOMIC DNA]</scope>
    <source>
        <strain evidence="5">HyVt-386</strain>
    </source>
</reference>
<evidence type="ECO:0000259" key="4">
    <source>
        <dbReference type="PROSITE" id="PS51165"/>
    </source>
</evidence>
<organism evidence="5">
    <name type="scientific">Candidatus Syntropharchaeum butanivorans</name>
    <dbReference type="NCBI Taxonomy" id="1839936"/>
    <lineage>
        <taxon>Archaea</taxon>
        <taxon>Methanobacteriati</taxon>
        <taxon>Methanobacteriota</taxon>
        <taxon>Stenosarchaea group</taxon>
        <taxon>Methanomicrobia</taxon>
        <taxon>Methanosarcinales</taxon>
        <taxon>ANME-2 cluster</taxon>
        <taxon>Candidatus Syntropharchaeum</taxon>
    </lineage>
</organism>
<comment type="caution">
    <text evidence="5">The sequence shown here is derived from an EMBL/GenBank/DDBJ whole genome shotgun (WGS) entry which is preliminary data.</text>
</comment>
<evidence type="ECO:0000256" key="1">
    <source>
        <dbReference type="ARBA" id="ARBA00022603"/>
    </source>
</evidence>
<dbReference type="PROSITE" id="PS01261">
    <property type="entry name" value="UPF0020"/>
    <property type="match status" value="1"/>
</dbReference>
<dbReference type="EMBL" id="DRIE01000131">
    <property type="protein sequence ID" value="HEC57811.1"/>
    <property type="molecule type" value="Genomic_DNA"/>
</dbReference>
<dbReference type="AlphaFoldDB" id="A0A7J2S2W8"/>
<name>A0A7J2S2W8_9EURY</name>
<dbReference type="GO" id="GO:0003723">
    <property type="term" value="F:RNA binding"/>
    <property type="evidence" value="ECO:0007669"/>
    <property type="project" value="UniProtKB-UniRule"/>
</dbReference>
<dbReference type="Proteomes" id="UP000885936">
    <property type="component" value="Unassembled WGS sequence"/>
</dbReference>
<sequence>MVIPPSGSSSDPSSIIVVPAILLDRMSLYSLSHLPQLIYRMRGVATTTRGLEEVAISEITEIVGKNARKAHPGLVTFDCTELDLFMLNFLARSLHRIIMLLIEESFSDAEDIYRKVKEVDFSGYIDENQSFAVRAKRCGTHDFTSMDVASWVGQAVIDSFMEATGKRLTVNLDEPDVIVRVEVRDEMFWLGIDTTGEVSLAKRGYRCFRHPAPLKPTIAYSLVRLSGWHFEESLIDPVCGTGTIPIEAGRYACDLPNTRDVSIYHLPFFMQENFLDIRREHQVINRKLDVLGSDINEKFIQGAKKCARLAGVDVRFMRADAREIPLDYDVIIANPPYGIRMGSPRKLERFYEAFATNLRRYEGSWRCAVIFTARPSSFVRHMGEPERELDVLYGNLPSKVLIYR</sequence>
<proteinExistence type="predicted"/>
<dbReference type="SUPFAM" id="SSF53335">
    <property type="entry name" value="S-adenosyl-L-methionine-dependent methyltransferases"/>
    <property type="match status" value="1"/>
</dbReference>
<dbReference type="InterPro" id="IPR002052">
    <property type="entry name" value="DNA_methylase_N6_adenine_CS"/>
</dbReference>
<dbReference type="InterPro" id="IPR004114">
    <property type="entry name" value="THUMP_dom"/>
</dbReference>
<dbReference type="InterPro" id="IPR000241">
    <property type="entry name" value="RlmKL-like_Mtase"/>
</dbReference>
<keyword evidence="3" id="KW-0694">RNA-binding</keyword>
<dbReference type="CDD" id="cd02440">
    <property type="entry name" value="AdoMet_MTases"/>
    <property type="match status" value="1"/>
</dbReference>
<gene>
    <name evidence="5" type="ORF">ENI32_08095</name>
</gene>
<evidence type="ECO:0000313" key="5">
    <source>
        <dbReference type="EMBL" id="HEC57811.1"/>
    </source>
</evidence>
<protein>
    <submittedName>
        <fullName evidence="5">Class I SAM-dependent RNA methyltransferase</fullName>
    </submittedName>
</protein>
<dbReference type="GO" id="GO:0008990">
    <property type="term" value="F:rRNA (guanine-N2-)-methyltransferase activity"/>
    <property type="evidence" value="ECO:0007669"/>
    <property type="project" value="TreeGrafter"/>
</dbReference>
<dbReference type="PANTHER" id="PTHR47313">
    <property type="entry name" value="RIBOSOMAL RNA LARGE SUBUNIT METHYLTRANSFERASE K/L"/>
    <property type="match status" value="1"/>
</dbReference>
<dbReference type="PROSITE" id="PS00092">
    <property type="entry name" value="N6_MTASE"/>
    <property type="match status" value="1"/>
</dbReference>
<evidence type="ECO:0000256" key="3">
    <source>
        <dbReference type="PROSITE-ProRule" id="PRU00529"/>
    </source>
</evidence>
<dbReference type="CDD" id="cd11715">
    <property type="entry name" value="THUMP_AdoMetMT"/>
    <property type="match status" value="1"/>
</dbReference>
<dbReference type="GO" id="GO:0070043">
    <property type="term" value="F:rRNA (guanine-N7-)-methyltransferase activity"/>
    <property type="evidence" value="ECO:0007669"/>
    <property type="project" value="TreeGrafter"/>
</dbReference>
<dbReference type="SMART" id="SM00981">
    <property type="entry name" value="THUMP"/>
    <property type="match status" value="1"/>
</dbReference>
<dbReference type="InterPro" id="IPR029063">
    <property type="entry name" value="SAM-dependent_MTases_sf"/>
</dbReference>